<evidence type="ECO:0000313" key="3">
    <source>
        <dbReference type="EMBL" id="PKZ28670.1"/>
    </source>
</evidence>
<dbReference type="EMBL" id="PKHU01000009">
    <property type="protein sequence ID" value="PKZ28670.1"/>
    <property type="molecule type" value="Genomic_DNA"/>
</dbReference>
<evidence type="ECO:0000313" key="4">
    <source>
        <dbReference type="Proteomes" id="UP000234639"/>
    </source>
</evidence>
<sequence>MIDINSLINKYIQYIHANFEIEEIDKKTYEITTPFLDSSNDYIVIYALINGDKIKLSDDSDTLNSLALKGMQFNTEKRQQELEIILNGFGIQRENNELFVEASVSNFASKQHNILQALISVNDMFVLANNKISSFFFDDVARFLDSIDARYISSVSLEGKSHLNHKFDFIISKSKKSKERLIKLLNNPKKDNLKSSLFSFLDLQDDRVKNSESIIILNDSNITVPDDITQATNQYGIKPILWSQKENYKNLLSV</sequence>
<dbReference type="Pfam" id="PF08862">
    <property type="entry name" value="DUF1829"/>
    <property type="match status" value="1"/>
</dbReference>
<protein>
    <recommendedName>
        <fullName evidence="5">DUF1828 domain-containing protein</fullName>
    </recommendedName>
</protein>
<accession>A0A2I1N8G6</accession>
<gene>
    <name evidence="3" type="ORF">CYJ41_07885</name>
</gene>
<name>A0A2I1N8G6_9BACT</name>
<dbReference type="InterPro" id="IPR014960">
    <property type="entry name" value="DUF1828"/>
</dbReference>
<comment type="caution">
    <text evidence="3">The sequence shown here is derived from an EMBL/GenBank/DDBJ whole genome shotgun (WGS) entry which is preliminary data.</text>
</comment>
<organism evidence="3 4">
    <name type="scientific">Campylobacter ureolyticus</name>
    <dbReference type="NCBI Taxonomy" id="827"/>
    <lineage>
        <taxon>Bacteria</taxon>
        <taxon>Pseudomonadati</taxon>
        <taxon>Campylobacterota</taxon>
        <taxon>Epsilonproteobacteria</taxon>
        <taxon>Campylobacterales</taxon>
        <taxon>Campylobacteraceae</taxon>
        <taxon>Campylobacter</taxon>
    </lineage>
</organism>
<evidence type="ECO:0008006" key="5">
    <source>
        <dbReference type="Google" id="ProtNLM"/>
    </source>
</evidence>
<dbReference type="RefSeq" id="WP_101637688.1">
    <property type="nucleotide sequence ID" value="NZ_PKHU01000009.1"/>
</dbReference>
<proteinExistence type="predicted"/>
<reference evidence="3 4" key="1">
    <citation type="submission" date="2017-12" db="EMBL/GenBank/DDBJ databases">
        <title>Phylogenetic diversity of female urinary microbiome.</title>
        <authorList>
            <person name="Thomas-White K."/>
            <person name="Wolfe A.J."/>
        </authorList>
    </citation>
    <scope>NUCLEOTIDE SEQUENCE [LARGE SCALE GENOMIC DNA]</scope>
    <source>
        <strain evidence="3 4">UMB0112</strain>
    </source>
</reference>
<feature type="domain" description="DUF1828" evidence="1">
    <location>
        <begin position="33"/>
        <end position="121"/>
    </location>
</feature>
<evidence type="ECO:0000259" key="1">
    <source>
        <dbReference type="Pfam" id="PF08861"/>
    </source>
</evidence>
<dbReference type="AlphaFoldDB" id="A0A2I1N8G6"/>
<dbReference type="InterPro" id="IPR014961">
    <property type="entry name" value="DUF1829"/>
</dbReference>
<feature type="domain" description="DUF1829" evidence="2">
    <location>
        <begin position="159"/>
        <end position="245"/>
    </location>
</feature>
<evidence type="ECO:0000259" key="2">
    <source>
        <dbReference type="Pfam" id="PF08862"/>
    </source>
</evidence>
<dbReference type="Proteomes" id="UP000234639">
    <property type="component" value="Unassembled WGS sequence"/>
</dbReference>
<dbReference type="Pfam" id="PF08861">
    <property type="entry name" value="DUF1828"/>
    <property type="match status" value="1"/>
</dbReference>